<dbReference type="Gene3D" id="2.60.40.10">
    <property type="entry name" value="Immunoglobulins"/>
    <property type="match status" value="1"/>
</dbReference>
<dbReference type="SMART" id="SM01217">
    <property type="entry name" value="Fn3_like"/>
    <property type="match status" value="1"/>
</dbReference>
<comment type="similarity">
    <text evidence="3">Belongs to the glycosyl hydrolase 3 family.</text>
</comment>
<keyword evidence="10" id="KW-0624">Polysaccharide degradation</keyword>
<proteinExistence type="inferred from homology"/>
<dbReference type="InterPro" id="IPR037524">
    <property type="entry name" value="PA14/GLEYA"/>
</dbReference>
<dbReference type="OrthoDB" id="47059at2759"/>
<dbReference type="Gene3D" id="2.60.120.260">
    <property type="entry name" value="Galactose-binding domain-like"/>
    <property type="match status" value="1"/>
</dbReference>
<dbReference type="SMART" id="SM00758">
    <property type="entry name" value="PA14"/>
    <property type="match status" value="1"/>
</dbReference>
<comment type="catalytic activity">
    <reaction evidence="1">
        <text>Hydrolysis of terminal, non-reducing beta-D-glucosyl residues with release of beta-D-glucose.</text>
        <dbReference type="EC" id="3.2.1.21"/>
    </reaction>
</comment>
<evidence type="ECO:0000256" key="10">
    <source>
        <dbReference type="ARBA" id="ARBA00023326"/>
    </source>
</evidence>
<keyword evidence="8" id="KW-0119">Carbohydrate metabolism</keyword>
<comment type="pathway">
    <text evidence="2">Glycan metabolism; cellulose degradation.</text>
</comment>
<evidence type="ECO:0000256" key="14">
    <source>
        <dbReference type="ARBA" id="ARBA00041809"/>
    </source>
</evidence>
<dbReference type="InterPro" id="IPR050288">
    <property type="entry name" value="Cellulose_deg_GH3"/>
</dbReference>
<keyword evidence="5" id="KW-0378">Hydrolase</keyword>
<dbReference type="EMBL" id="LASV01000289">
    <property type="protein sequence ID" value="KKA20100.1"/>
    <property type="molecule type" value="Genomic_DNA"/>
</dbReference>
<protein>
    <recommendedName>
        <fullName evidence="11">Probable beta-glucosidase I</fullName>
        <ecNumber evidence="4">3.2.1.21</ecNumber>
    </recommendedName>
    <alternativeName>
        <fullName evidence="12">Beta-D-glucoside glucohydrolase I</fullName>
    </alternativeName>
    <alternativeName>
        <fullName evidence="13">Cellobiase I</fullName>
    </alternativeName>
    <alternativeName>
        <fullName evidence="14">Gentiobiase I</fullName>
    </alternativeName>
</protein>
<keyword evidence="17" id="KW-1185">Reference proteome</keyword>
<accession>A0A0F4YPR4</accession>
<dbReference type="InterPro" id="IPR002772">
    <property type="entry name" value="Glyco_hydro_3_C"/>
</dbReference>
<dbReference type="STRING" id="1408163.A0A0F4YPR4"/>
<evidence type="ECO:0000256" key="7">
    <source>
        <dbReference type="ARBA" id="ARBA00023180"/>
    </source>
</evidence>
<organism evidence="16 17">
    <name type="scientific">Rasamsonia emersonii (strain ATCC 16479 / CBS 393.64 / IMI 116815)</name>
    <dbReference type="NCBI Taxonomy" id="1408163"/>
    <lineage>
        <taxon>Eukaryota</taxon>
        <taxon>Fungi</taxon>
        <taxon>Dikarya</taxon>
        <taxon>Ascomycota</taxon>
        <taxon>Pezizomycotina</taxon>
        <taxon>Eurotiomycetes</taxon>
        <taxon>Eurotiomycetidae</taxon>
        <taxon>Eurotiales</taxon>
        <taxon>Trichocomaceae</taxon>
        <taxon>Rasamsonia</taxon>
    </lineage>
</organism>
<dbReference type="Gene3D" id="3.40.50.1700">
    <property type="entry name" value="Glycoside hydrolase family 3 C-terminal domain"/>
    <property type="match status" value="1"/>
</dbReference>
<dbReference type="Pfam" id="PF14310">
    <property type="entry name" value="Fn3-like"/>
    <property type="match status" value="1"/>
</dbReference>
<dbReference type="InterPro" id="IPR013783">
    <property type="entry name" value="Ig-like_fold"/>
</dbReference>
<evidence type="ECO:0000313" key="16">
    <source>
        <dbReference type="EMBL" id="KKA20100.1"/>
    </source>
</evidence>
<keyword evidence="7" id="KW-0325">Glycoprotein</keyword>
<evidence type="ECO:0000256" key="2">
    <source>
        <dbReference type="ARBA" id="ARBA00004987"/>
    </source>
</evidence>
<reference evidence="16 17" key="1">
    <citation type="submission" date="2015-04" db="EMBL/GenBank/DDBJ databases">
        <authorList>
            <person name="Heijne W.H."/>
            <person name="Fedorova N.D."/>
            <person name="Nierman W.C."/>
            <person name="Vollebregt A.W."/>
            <person name="Zhao Z."/>
            <person name="Wu L."/>
            <person name="Kumar M."/>
            <person name="Stam H."/>
            <person name="van den Berg M.A."/>
            <person name="Pel H.J."/>
        </authorList>
    </citation>
    <scope>NUCLEOTIDE SEQUENCE [LARGE SCALE GENOMIC DNA]</scope>
    <source>
        <strain evidence="16 17">CBS 393.64</strain>
    </source>
</reference>
<dbReference type="GeneID" id="25318223"/>
<comment type="caution">
    <text evidence="16">The sequence shown here is derived from an EMBL/GenBank/DDBJ whole genome shotgun (WGS) entry which is preliminary data.</text>
</comment>
<evidence type="ECO:0000256" key="9">
    <source>
        <dbReference type="ARBA" id="ARBA00023295"/>
    </source>
</evidence>
<dbReference type="InterPro" id="IPR026891">
    <property type="entry name" value="Fn3-like"/>
</dbReference>
<keyword evidence="6" id="KW-0136">Cellulose degradation</keyword>
<dbReference type="RefSeq" id="XP_013326712.1">
    <property type="nucleotide sequence ID" value="XM_013471258.1"/>
</dbReference>
<evidence type="ECO:0000256" key="11">
    <source>
        <dbReference type="ARBA" id="ARBA00039569"/>
    </source>
</evidence>
<dbReference type="GO" id="GO:0030245">
    <property type="term" value="P:cellulose catabolic process"/>
    <property type="evidence" value="ECO:0007669"/>
    <property type="project" value="UniProtKB-UniPathway"/>
</dbReference>
<dbReference type="InterPro" id="IPR036881">
    <property type="entry name" value="Glyco_hydro_3_C_sf"/>
</dbReference>
<dbReference type="InterPro" id="IPR036962">
    <property type="entry name" value="Glyco_hydro_3_N_sf"/>
</dbReference>
<dbReference type="SUPFAM" id="SSF56988">
    <property type="entry name" value="Anthrax protective antigen"/>
    <property type="match status" value="1"/>
</dbReference>
<dbReference type="Gene3D" id="3.20.20.300">
    <property type="entry name" value="Glycoside hydrolase, family 3, N-terminal domain"/>
    <property type="match status" value="1"/>
</dbReference>
<dbReference type="UniPathway" id="UPA00696"/>
<evidence type="ECO:0000256" key="4">
    <source>
        <dbReference type="ARBA" id="ARBA00012744"/>
    </source>
</evidence>
<evidence type="ECO:0000256" key="13">
    <source>
        <dbReference type="ARBA" id="ARBA00041603"/>
    </source>
</evidence>
<dbReference type="Pfam" id="PF07691">
    <property type="entry name" value="PA14"/>
    <property type="match status" value="1"/>
</dbReference>
<evidence type="ECO:0000256" key="6">
    <source>
        <dbReference type="ARBA" id="ARBA00023001"/>
    </source>
</evidence>
<dbReference type="Pfam" id="PF00933">
    <property type="entry name" value="Glyco_hydro_3"/>
    <property type="match status" value="1"/>
</dbReference>
<dbReference type="PANTHER" id="PTHR42715">
    <property type="entry name" value="BETA-GLUCOSIDASE"/>
    <property type="match status" value="1"/>
</dbReference>
<dbReference type="PRINTS" id="PR00133">
    <property type="entry name" value="GLHYDRLASE3"/>
</dbReference>
<dbReference type="EC" id="3.2.1.21" evidence="4"/>
<evidence type="ECO:0000256" key="12">
    <source>
        <dbReference type="ARBA" id="ARBA00041279"/>
    </source>
</evidence>
<feature type="domain" description="PA14" evidence="15">
    <location>
        <begin position="400"/>
        <end position="559"/>
    </location>
</feature>
<dbReference type="AlphaFoldDB" id="A0A0F4YPR4"/>
<dbReference type="InterPro" id="IPR001764">
    <property type="entry name" value="Glyco_hydro_3_N"/>
</dbReference>
<dbReference type="InterPro" id="IPR017853">
    <property type="entry name" value="GH"/>
</dbReference>
<evidence type="ECO:0000256" key="1">
    <source>
        <dbReference type="ARBA" id="ARBA00000448"/>
    </source>
</evidence>
<gene>
    <name evidence="16" type="ORF">T310_5898</name>
</gene>
<dbReference type="GO" id="GO:0008422">
    <property type="term" value="F:beta-glucosidase activity"/>
    <property type="evidence" value="ECO:0007669"/>
    <property type="project" value="UniProtKB-EC"/>
</dbReference>
<name>A0A0F4YPR4_RASE3</name>
<dbReference type="SUPFAM" id="SSF52279">
    <property type="entry name" value="Beta-D-glucan exohydrolase, C-terminal domain"/>
    <property type="match status" value="1"/>
</dbReference>
<dbReference type="InterPro" id="IPR011658">
    <property type="entry name" value="PA14_dom"/>
</dbReference>
<dbReference type="PROSITE" id="PS51820">
    <property type="entry name" value="PA14"/>
    <property type="match status" value="1"/>
</dbReference>
<evidence type="ECO:0000256" key="3">
    <source>
        <dbReference type="ARBA" id="ARBA00005336"/>
    </source>
</evidence>
<evidence type="ECO:0000256" key="8">
    <source>
        <dbReference type="ARBA" id="ARBA00023277"/>
    </source>
</evidence>
<dbReference type="SUPFAM" id="SSF51445">
    <property type="entry name" value="(Trans)glycosidases"/>
    <property type="match status" value="1"/>
</dbReference>
<sequence>MPQQHPPFDIEDVLDKATLEEKCSLLSGHDFWHTAPIPRLHVPSIRMSDGPNGVRGTRFFNGAPAACLPCGTGLGATWDVDLVREAGTLLGKEAKAKGVAIWLGPTINIPKNLLGSPLGGRGFESFAEDPHLSGMLAAAVIRGAQDQGIIAVPKHFVCNDQEDHRRGLETIVTDRALREIYLKPFQLALAHGNPHAIMTAYNKVNGTPCSQHPGLLQGILRGEWGFQGATISDWYGTYSTTEAITAGLDLEMPGPPQWRGALLTAALSARAVPMDAVDQRARQILQLVQQANRCEVSEEETSRDTPEDRELLRRLASESIVLLKNEQAVLPWRDVDSIGVIGVHANIAAYCGGGSAQLSPSYVVTPLQGLRAHVQDITYCPGPYCHQLQPLLGPFIKNTNGKPGVTVTFYNQPHTADKRDALEVVDTADSSFQLLDYRPPGANDIFYATVEGTITPEHTATWDFGVTCHGTALLYVGDTLVVDNATRQRPGGSFFGSGTVEERGWIELQAGVTYPIRLEWGNGRTSTLPRRGATTLSNGGVRLGGCPRLDPEQAIEEAVALARSKQHVVLFAGLNQEIESEGYDRTSMDLPGHTDRLIRAVLDANPNVIIVIQSGTPVTMPWAGQARAILQAWYGGNELGNAVADVIFGHVNPSGKLPMTFPKELRDNPTFLNFGADDGRVLYGEDIFVGYRYYEKMGREPQFAFGHGLSYTTFALSNLRVDPSGAQVDVQNTGDRDGAEVVQLYVSPIRPATVRPVKELKAFAKVRLAAGAATSVHMSLDRHATSYWSETKNAWVSERGEYDVLVGTSSDRIALTGRITLEKTEIWRGL</sequence>
<dbReference type="PANTHER" id="PTHR42715:SF27">
    <property type="entry name" value="BETA-GLUCOSIDASE-RELATED"/>
    <property type="match status" value="1"/>
</dbReference>
<dbReference type="Pfam" id="PF01915">
    <property type="entry name" value="Glyco_hydro_3_C"/>
    <property type="match status" value="1"/>
</dbReference>
<evidence type="ECO:0000259" key="15">
    <source>
        <dbReference type="PROSITE" id="PS51820"/>
    </source>
</evidence>
<dbReference type="FunFam" id="2.60.40.10:FF:000495">
    <property type="entry name" value="Periplasmic beta-glucosidase"/>
    <property type="match status" value="1"/>
</dbReference>
<dbReference type="Proteomes" id="UP000053958">
    <property type="component" value="Unassembled WGS sequence"/>
</dbReference>
<evidence type="ECO:0000313" key="17">
    <source>
        <dbReference type="Proteomes" id="UP000053958"/>
    </source>
</evidence>
<evidence type="ECO:0000256" key="5">
    <source>
        <dbReference type="ARBA" id="ARBA00022801"/>
    </source>
</evidence>
<keyword evidence="9" id="KW-0326">Glycosidase</keyword>